<keyword evidence="3" id="KW-1185">Reference proteome</keyword>
<comment type="caution">
    <text evidence="2">The sequence shown here is derived from an EMBL/GenBank/DDBJ whole genome shotgun (WGS) entry which is preliminary data.</text>
</comment>
<evidence type="ECO:0000313" key="2">
    <source>
        <dbReference type="EMBL" id="CAI2201125.1"/>
    </source>
</evidence>
<dbReference type="EMBL" id="CAMKVN010026627">
    <property type="protein sequence ID" value="CAI2201125.1"/>
    <property type="molecule type" value="Genomic_DNA"/>
</dbReference>
<gene>
    <name evidence="2" type="ORF">FWILDA_LOCUS19909</name>
</gene>
<proteinExistence type="predicted"/>
<organism evidence="2 3">
    <name type="scientific">Funneliformis geosporum</name>
    <dbReference type="NCBI Taxonomy" id="1117311"/>
    <lineage>
        <taxon>Eukaryota</taxon>
        <taxon>Fungi</taxon>
        <taxon>Fungi incertae sedis</taxon>
        <taxon>Mucoromycota</taxon>
        <taxon>Glomeromycotina</taxon>
        <taxon>Glomeromycetes</taxon>
        <taxon>Glomerales</taxon>
        <taxon>Glomeraceae</taxon>
        <taxon>Funneliformis</taxon>
    </lineage>
</organism>
<accession>A0A9W4X1I6</accession>
<feature type="non-terminal residue" evidence="2">
    <location>
        <position position="1"/>
    </location>
</feature>
<evidence type="ECO:0000313" key="3">
    <source>
        <dbReference type="Proteomes" id="UP001153678"/>
    </source>
</evidence>
<keyword evidence="1" id="KW-0175">Coiled coil</keyword>
<dbReference type="AlphaFoldDB" id="A0A9W4X1I6"/>
<protein>
    <submittedName>
        <fullName evidence="2">17254_t:CDS:1</fullName>
    </submittedName>
</protein>
<dbReference type="Proteomes" id="UP001153678">
    <property type="component" value="Unassembled WGS sequence"/>
</dbReference>
<name>A0A9W4X1I6_9GLOM</name>
<evidence type="ECO:0000256" key="1">
    <source>
        <dbReference type="SAM" id="Coils"/>
    </source>
</evidence>
<sequence length="56" mass="6397">MATYKEINIELNKAEARLVKAEAEFEKKGEKLNELEAMLLGEMSEAGRARVEGWRD</sequence>
<feature type="non-terminal residue" evidence="2">
    <location>
        <position position="56"/>
    </location>
</feature>
<feature type="coiled-coil region" evidence="1">
    <location>
        <begin position="4"/>
        <end position="38"/>
    </location>
</feature>
<reference evidence="2" key="1">
    <citation type="submission" date="2022-08" db="EMBL/GenBank/DDBJ databases">
        <authorList>
            <person name="Kallberg Y."/>
            <person name="Tangrot J."/>
            <person name="Rosling A."/>
        </authorList>
    </citation>
    <scope>NUCLEOTIDE SEQUENCE</scope>
    <source>
        <strain evidence="2">Wild A</strain>
    </source>
</reference>